<feature type="active site" description="Charge relay system" evidence="2">
    <location>
        <position position="237"/>
    </location>
</feature>
<feature type="active site" description="Charge relay system" evidence="2">
    <location>
        <position position="329"/>
    </location>
</feature>
<gene>
    <name evidence="5" type="primary">LOC108922483</name>
</gene>
<dbReference type="InterPro" id="IPR006862">
    <property type="entry name" value="Thio_Ohase/aa_AcTrfase"/>
</dbReference>
<dbReference type="Pfam" id="PF08840">
    <property type="entry name" value="BAAT_C"/>
    <property type="match status" value="1"/>
</dbReference>
<dbReference type="InterPro" id="IPR014940">
    <property type="entry name" value="BAAT_C"/>
</dbReference>
<proteinExistence type="inferred from homology"/>
<feature type="active site" description="Charge relay system" evidence="2">
    <location>
        <position position="364"/>
    </location>
</feature>
<organism evidence="5 6">
    <name type="scientific">Scleropages formosus</name>
    <name type="common">Asian bonytongue</name>
    <name type="synonym">Osteoglossum formosum</name>
    <dbReference type="NCBI Taxonomy" id="113540"/>
    <lineage>
        <taxon>Eukaryota</taxon>
        <taxon>Metazoa</taxon>
        <taxon>Chordata</taxon>
        <taxon>Craniata</taxon>
        <taxon>Vertebrata</taxon>
        <taxon>Euteleostomi</taxon>
        <taxon>Actinopterygii</taxon>
        <taxon>Neopterygii</taxon>
        <taxon>Teleostei</taxon>
        <taxon>Osteoglossocephala</taxon>
        <taxon>Osteoglossomorpha</taxon>
        <taxon>Osteoglossiformes</taxon>
        <taxon>Osteoglossidae</taxon>
        <taxon>Scleropages</taxon>
    </lineage>
</organism>
<evidence type="ECO:0000256" key="2">
    <source>
        <dbReference type="PIRSR" id="PIRSR016521-1"/>
    </source>
</evidence>
<dbReference type="Proteomes" id="UP000694397">
    <property type="component" value="Chromosome 21"/>
</dbReference>
<accession>A0A8C9S9W9</accession>
<keyword evidence="6" id="KW-1185">Reference proteome</keyword>
<reference evidence="5 6" key="1">
    <citation type="submission" date="2019-04" db="EMBL/GenBank/DDBJ databases">
        <authorList>
            <consortium name="Wellcome Sanger Institute Data Sharing"/>
        </authorList>
    </citation>
    <scope>NUCLEOTIDE SEQUENCE [LARGE SCALE GENOMIC DNA]</scope>
</reference>
<reference evidence="5" key="3">
    <citation type="submission" date="2025-09" db="UniProtKB">
        <authorList>
            <consortium name="Ensembl"/>
        </authorList>
    </citation>
    <scope>IDENTIFICATION</scope>
</reference>
<dbReference type="PANTHER" id="PTHR10824:SF36">
    <property type="entry name" value="ACYL-COA THIOESTERASE 17-RELATED"/>
    <property type="match status" value="1"/>
</dbReference>
<dbReference type="GO" id="GO:0047617">
    <property type="term" value="F:fatty acyl-CoA hydrolase activity"/>
    <property type="evidence" value="ECO:0007669"/>
    <property type="project" value="TreeGrafter"/>
</dbReference>
<protein>
    <submittedName>
        <fullName evidence="5">Acyl-coenzyme A thioesterase 4-like</fullName>
    </submittedName>
</protein>
<evidence type="ECO:0000259" key="4">
    <source>
        <dbReference type="Pfam" id="PF08840"/>
    </source>
</evidence>
<sequence length="429" mass="47855">MSRTCPLLTVQPSRGLVDEKFVITVKHLPPKQEVTLYSLHECENGNFWEAFGHYVSDPQGAVSGTDDASVGGTYEGIEPMGLLWSMRPVPGSKPGLRLRKKNVQTPVVVQIFVYMGHLNQGFREQVALACSPVERWYMAPGVQRVDVTDPLVRGTLFLPPGPGPFPAILDMWGIGGGLVEYRSALLASHGFVSMTLEYHSVKKVKADIHLLHFEKAFRILQEHPLVASECVALLGLSYGCYISLYMAVHSEVAKPRCCVCINGSHVKSTKTAFAPALEFFKQNMSKMHIDKENCVIWKDILLPISSDLDTKLDVRKIKCPLLFVNGLDDQSLPAAESAEDMHMMMEKAGNSHLLTVLSYPETGHLIEPPYSPHCRASILFLDSSLYMMMLWGGQSKPHADAQEQSWRKILEFLQQHLYYGKDSAPLSRL</sequence>
<dbReference type="SUPFAM" id="SSF53474">
    <property type="entry name" value="alpha/beta-Hydrolases"/>
    <property type="match status" value="1"/>
</dbReference>
<comment type="similarity">
    <text evidence="1">Belongs to the C/M/P thioester hydrolase family.</text>
</comment>
<dbReference type="GeneTree" id="ENSGT01010000222336"/>
<reference evidence="5" key="2">
    <citation type="submission" date="2025-08" db="UniProtKB">
        <authorList>
            <consortium name="Ensembl"/>
        </authorList>
    </citation>
    <scope>IDENTIFICATION</scope>
</reference>
<dbReference type="PANTHER" id="PTHR10824">
    <property type="entry name" value="ACYL-COENZYME A THIOESTERASE-RELATED"/>
    <property type="match status" value="1"/>
</dbReference>
<feature type="domain" description="Acyl-CoA thioester hydrolase/bile acid-CoA amino acid N-acetyltransferase" evidence="3">
    <location>
        <begin position="18"/>
        <end position="148"/>
    </location>
</feature>
<dbReference type="FunFam" id="2.60.40.2240:FF:000002">
    <property type="entry name" value="Acyl-CoA thioesterase 18"/>
    <property type="match status" value="1"/>
</dbReference>
<name>A0A8C9S9W9_SCLFO</name>
<evidence type="ECO:0000313" key="6">
    <source>
        <dbReference type="Proteomes" id="UP000694397"/>
    </source>
</evidence>
<feature type="domain" description="BAAT/Acyl-CoA thioester hydrolase C-terminal" evidence="4">
    <location>
        <begin position="208"/>
        <end position="418"/>
    </location>
</feature>
<dbReference type="AlphaFoldDB" id="A0A8C9S9W9"/>
<dbReference type="InterPro" id="IPR016662">
    <property type="entry name" value="Acyl-CoA_thioEstase_long-chain"/>
</dbReference>
<dbReference type="GO" id="GO:0006637">
    <property type="term" value="P:acyl-CoA metabolic process"/>
    <property type="evidence" value="ECO:0007669"/>
    <property type="project" value="InterPro"/>
</dbReference>
<dbReference type="InterPro" id="IPR042490">
    <property type="entry name" value="Thio_Ohase/BAAT_N"/>
</dbReference>
<dbReference type="GO" id="GO:0006631">
    <property type="term" value="P:fatty acid metabolic process"/>
    <property type="evidence" value="ECO:0007669"/>
    <property type="project" value="TreeGrafter"/>
</dbReference>
<dbReference type="FunFam" id="3.40.50.1820:FF:000024">
    <property type="entry name" value="acyl-coenzyme A thioesterase 4"/>
    <property type="match status" value="1"/>
</dbReference>
<evidence type="ECO:0000313" key="5">
    <source>
        <dbReference type="Ensembl" id="ENSSFOP00015031660.2"/>
    </source>
</evidence>
<dbReference type="Gene3D" id="2.60.40.2240">
    <property type="entry name" value="Acyl-CoA thioester hydrolase/BAAT N-terminal domain"/>
    <property type="match status" value="1"/>
</dbReference>
<dbReference type="Pfam" id="PF04775">
    <property type="entry name" value="Bile_Hydr_Trans"/>
    <property type="match status" value="1"/>
</dbReference>
<dbReference type="Gene3D" id="3.40.50.1820">
    <property type="entry name" value="alpha/beta hydrolase"/>
    <property type="match status" value="1"/>
</dbReference>
<dbReference type="Ensembl" id="ENSSFOT00015032014.2">
    <property type="protein sequence ID" value="ENSSFOP00015031660.2"/>
    <property type="gene ID" value="ENSSFOG00015020192.2"/>
</dbReference>
<evidence type="ECO:0000259" key="3">
    <source>
        <dbReference type="Pfam" id="PF04775"/>
    </source>
</evidence>
<dbReference type="InterPro" id="IPR029058">
    <property type="entry name" value="AB_hydrolase_fold"/>
</dbReference>
<dbReference type="PIRSF" id="PIRSF016521">
    <property type="entry name" value="Acyl-CoA_hydro"/>
    <property type="match status" value="1"/>
</dbReference>
<evidence type="ECO:0000256" key="1">
    <source>
        <dbReference type="ARBA" id="ARBA00006538"/>
    </source>
</evidence>